<dbReference type="PANTHER" id="PTHR46300">
    <property type="entry name" value="P450, PUTATIVE (EUROFUNG)-RELATED-RELATED"/>
    <property type="match status" value="1"/>
</dbReference>
<comment type="similarity">
    <text evidence="3 10">Belongs to the cytochrome P450 family.</text>
</comment>
<keyword evidence="7 9" id="KW-0408">Iron</keyword>
<accession>A0A9P5XD05</accession>
<dbReference type="GO" id="GO:0004497">
    <property type="term" value="F:monooxygenase activity"/>
    <property type="evidence" value="ECO:0007669"/>
    <property type="project" value="UniProtKB-KW"/>
</dbReference>
<dbReference type="Gene3D" id="1.10.630.10">
    <property type="entry name" value="Cytochrome P450"/>
    <property type="match status" value="1"/>
</dbReference>
<keyword evidence="5 9" id="KW-0479">Metal-binding</keyword>
<comment type="caution">
    <text evidence="11">The sequence shown here is derived from an EMBL/GenBank/DDBJ whole genome shotgun (WGS) entry which is preliminary data.</text>
</comment>
<organism evidence="11 12">
    <name type="scientific">Macrolepiota fuliginosa MF-IS2</name>
    <dbReference type="NCBI Taxonomy" id="1400762"/>
    <lineage>
        <taxon>Eukaryota</taxon>
        <taxon>Fungi</taxon>
        <taxon>Dikarya</taxon>
        <taxon>Basidiomycota</taxon>
        <taxon>Agaricomycotina</taxon>
        <taxon>Agaricomycetes</taxon>
        <taxon>Agaricomycetidae</taxon>
        <taxon>Agaricales</taxon>
        <taxon>Agaricineae</taxon>
        <taxon>Agaricaceae</taxon>
        <taxon>Macrolepiota</taxon>
    </lineage>
</organism>
<dbReference type="PANTHER" id="PTHR46300:SF7">
    <property type="entry name" value="P450, PUTATIVE (EUROFUNG)-RELATED"/>
    <property type="match status" value="1"/>
</dbReference>
<keyword evidence="4 9" id="KW-0349">Heme</keyword>
<dbReference type="PROSITE" id="PS00086">
    <property type="entry name" value="CYTOCHROME_P450"/>
    <property type="match status" value="1"/>
</dbReference>
<protein>
    <submittedName>
        <fullName evidence="11">CyP450 monooxygenase</fullName>
    </submittedName>
</protein>
<dbReference type="Pfam" id="PF00067">
    <property type="entry name" value="p450"/>
    <property type="match status" value="1"/>
</dbReference>
<evidence type="ECO:0000313" key="12">
    <source>
        <dbReference type="Proteomes" id="UP000807342"/>
    </source>
</evidence>
<dbReference type="InterPro" id="IPR002401">
    <property type="entry name" value="Cyt_P450_E_grp-I"/>
</dbReference>
<keyword evidence="12" id="KW-1185">Reference proteome</keyword>
<dbReference type="Proteomes" id="UP000807342">
    <property type="component" value="Unassembled WGS sequence"/>
</dbReference>
<evidence type="ECO:0000256" key="9">
    <source>
        <dbReference type="PIRSR" id="PIRSR602401-1"/>
    </source>
</evidence>
<evidence type="ECO:0000256" key="5">
    <source>
        <dbReference type="ARBA" id="ARBA00022723"/>
    </source>
</evidence>
<evidence type="ECO:0000256" key="6">
    <source>
        <dbReference type="ARBA" id="ARBA00023002"/>
    </source>
</evidence>
<dbReference type="GO" id="GO:0005506">
    <property type="term" value="F:iron ion binding"/>
    <property type="evidence" value="ECO:0007669"/>
    <property type="project" value="InterPro"/>
</dbReference>
<dbReference type="PRINTS" id="PR00463">
    <property type="entry name" value="EP450I"/>
</dbReference>
<dbReference type="InterPro" id="IPR017972">
    <property type="entry name" value="Cyt_P450_CS"/>
</dbReference>
<keyword evidence="8 10" id="KW-0503">Monooxygenase</keyword>
<gene>
    <name evidence="11" type="ORF">P691DRAFT_731735</name>
</gene>
<evidence type="ECO:0000313" key="11">
    <source>
        <dbReference type="EMBL" id="KAF9447305.1"/>
    </source>
</evidence>
<comment type="pathway">
    <text evidence="2">Secondary metabolite biosynthesis.</text>
</comment>
<dbReference type="OrthoDB" id="2789670at2759"/>
<evidence type="ECO:0000256" key="1">
    <source>
        <dbReference type="ARBA" id="ARBA00001971"/>
    </source>
</evidence>
<keyword evidence="6 10" id="KW-0560">Oxidoreductase</keyword>
<evidence type="ECO:0000256" key="10">
    <source>
        <dbReference type="RuleBase" id="RU000461"/>
    </source>
</evidence>
<name>A0A9P5XD05_9AGAR</name>
<evidence type="ECO:0000256" key="3">
    <source>
        <dbReference type="ARBA" id="ARBA00010617"/>
    </source>
</evidence>
<proteinExistence type="inferred from homology"/>
<dbReference type="InterPro" id="IPR050364">
    <property type="entry name" value="Cytochrome_P450_fung"/>
</dbReference>
<dbReference type="AlphaFoldDB" id="A0A9P5XD05"/>
<reference evidence="11" key="1">
    <citation type="submission" date="2020-11" db="EMBL/GenBank/DDBJ databases">
        <authorList>
            <consortium name="DOE Joint Genome Institute"/>
            <person name="Ahrendt S."/>
            <person name="Riley R."/>
            <person name="Andreopoulos W."/>
            <person name="Labutti K."/>
            <person name="Pangilinan J."/>
            <person name="Ruiz-Duenas F.J."/>
            <person name="Barrasa J.M."/>
            <person name="Sanchez-Garcia M."/>
            <person name="Camarero S."/>
            <person name="Miyauchi S."/>
            <person name="Serrano A."/>
            <person name="Linde D."/>
            <person name="Babiker R."/>
            <person name="Drula E."/>
            <person name="Ayuso-Fernandez I."/>
            <person name="Pacheco R."/>
            <person name="Padilla G."/>
            <person name="Ferreira P."/>
            <person name="Barriuso J."/>
            <person name="Kellner H."/>
            <person name="Castanera R."/>
            <person name="Alfaro M."/>
            <person name="Ramirez L."/>
            <person name="Pisabarro A.G."/>
            <person name="Kuo A."/>
            <person name="Tritt A."/>
            <person name="Lipzen A."/>
            <person name="He G."/>
            <person name="Yan M."/>
            <person name="Ng V."/>
            <person name="Cullen D."/>
            <person name="Martin F."/>
            <person name="Rosso M.-N."/>
            <person name="Henrissat B."/>
            <person name="Hibbett D."/>
            <person name="Martinez A.T."/>
            <person name="Grigoriev I.V."/>
        </authorList>
    </citation>
    <scope>NUCLEOTIDE SEQUENCE</scope>
    <source>
        <strain evidence="11">MF-IS2</strain>
    </source>
</reference>
<evidence type="ECO:0000256" key="4">
    <source>
        <dbReference type="ARBA" id="ARBA00022617"/>
    </source>
</evidence>
<dbReference type="GO" id="GO:0020037">
    <property type="term" value="F:heme binding"/>
    <property type="evidence" value="ECO:0007669"/>
    <property type="project" value="InterPro"/>
</dbReference>
<dbReference type="EMBL" id="MU151206">
    <property type="protein sequence ID" value="KAF9447305.1"/>
    <property type="molecule type" value="Genomic_DNA"/>
</dbReference>
<evidence type="ECO:0000256" key="7">
    <source>
        <dbReference type="ARBA" id="ARBA00023004"/>
    </source>
</evidence>
<dbReference type="InterPro" id="IPR036396">
    <property type="entry name" value="Cyt_P450_sf"/>
</dbReference>
<sequence length="502" mass="56905">MAAWAIYHRLKQSSKQKLPLPPGPKPLPLVGNLFDYPHDSPWLTYRDWCKEYGEIVSISILGQQTIILDSVDAITDLMGKRSAIYSDRTSFPMLNDLIGWHWNFAFMKYGSEWRRRRRVFNEHFNQSTIRSLYPIHAKHSRLLMQRLLQSPEDFESHLRHNLTASIMEGVFAMDIKDQTDPFIEIAETALLSLSIAGIPGTYYVDNFPFLKYLPSWFPGAGFKKQAREWGKYVRSLRVDAFTKLKERMAADEARPCIAKSLLDNADPDDEKLIEAIRDATAIAFGAGADTSVASNLIFLLALVLYPEAQQKAQDEIDAVVGRDRLPDFRDQPNLPYVNALCKEVMRWQNVTPLAVAHAATEDDVYKGYFIPGGSVVIANAWAVMHDPEVYPEPEIFKPERFLKDGKLDRSVRDPLAYAFGFGRRICPGRYFALDSLYSVATAILACFTVEPPLGENGERQMPLPQMTTGVICMPEAFDAIIKPRYEGVKSLIENSIIDIQEV</sequence>
<evidence type="ECO:0000256" key="2">
    <source>
        <dbReference type="ARBA" id="ARBA00005179"/>
    </source>
</evidence>
<comment type="cofactor">
    <cofactor evidence="1 9">
        <name>heme</name>
        <dbReference type="ChEBI" id="CHEBI:30413"/>
    </cofactor>
</comment>
<feature type="binding site" description="axial binding residue" evidence="9">
    <location>
        <position position="426"/>
    </location>
    <ligand>
        <name>heme</name>
        <dbReference type="ChEBI" id="CHEBI:30413"/>
    </ligand>
    <ligandPart>
        <name>Fe</name>
        <dbReference type="ChEBI" id="CHEBI:18248"/>
    </ligandPart>
</feature>
<evidence type="ECO:0000256" key="8">
    <source>
        <dbReference type="ARBA" id="ARBA00023033"/>
    </source>
</evidence>
<dbReference type="InterPro" id="IPR001128">
    <property type="entry name" value="Cyt_P450"/>
</dbReference>
<dbReference type="SUPFAM" id="SSF48264">
    <property type="entry name" value="Cytochrome P450"/>
    <property type="match status" value="1"/>
</dbReference>
<dbReference type="GO" id="GO:0016705">
    <property type="term" value="F:oxidoreductase activity, acting on paired donors, with incorporation or reduction of molecular oxygen"/>
    <property type="evidence" value="ECO:0007669"/>
    <property type="project" value="InterPro"/>
</dbReference>
<dbReference type="CDD" id="cd11065">
    <property type="entry name" value="CYP64-like"/>
    <property type="match status" value="1"/>
</dbReference>